<organism evidence="7 8">
    <name type="scientific">Bacillus phage W.Ph</name>
    <dbReference type="NCBI Taxonomy" id="764595"/>
    <lineage>
        <taxon>Viruses</taxon>
        <taxon>Duplodnaviria</taxon>
        <taxon>Heunggongvirae</taxon>
        <taxon>Uroviricota</taxon>
        <taxon>Caudoviricetes</taxon>
        <taxon>Herelleviridae</taxon>
        <taxon>Bastillevirinae</taxon>
        <taxon>Wphvirus</taxon>
        <taxon>Wphvirus WPh</taxon>
    </lineage>
</organism>
<dbReference type="Gene3D" id="1.20.140.160">
    <property type="match status" value="1"/>
</dbReference>
<dbReference type="InterPro" id="IPR007630">
    <property type="entry name" value="RNA_pol_sigma70_r4"/>
</dbReference>
<dbReference type="Pfam" id="PF04542">
    <property type="entry name" value="Sigma70_r2"/>
    <property type="match status" value="1"/>
</dbReference>
<dbReference type="GeneID" id="11536801"/>
<keyword evidence="1" id="KW-0805">Transcription regulation</keyword>
<dbReference type="GO" id="GO:0006352">
    <property type="term" value="P:DNA-templated transcription initiation"/>
    <property type="evidence" value="ECO:0007669"/>
    <property type="project" value="InterPro"/>
</dbReference>
<keyword evidence="2" id="KW-0731">Sigma factor</keyword>
<dbReference type="OrthoDB" id="7057at10239"/>
<dbReference type="KEGG" id="vg:11536801"/>
<evidence type="ECO:0000256" key="3">
    <source>
        <dbReference type="ARBA" id="ARBA00023125"/>
    </source>
</evidence>
<feature type="domain" description="RNA polymerase sigma-70 region 4" evidence="6">
    <location>
        <begin position="182"/>
        <end position="229"/>
    </location>
</feature>
<dbReference type="PANTHER" id="PTHR30385">
    <property type="entry name" value="SIGMA FACTOR F FLAGELLAR"/>
    <property type="match status" value="1"/>
</dbReference>
<dbReference type="InterPro" id="IPR013325">
    <property type="entry name" value="RNA_pol_sigma_r2"/>
</dbReference>
<dbReference type="Gene3D" id="1.10.1740.10">
    <property type="match status" value="1"/>
</dbReference>
<sequence length="291" mass="33082">MIKHKELIIKAKGGDEYAMELLLSKYNKLMWSLINSHKVNRNNQDDAYQELSQCFIKVIHSFEPDRGFELATFLTTSMKGVLKNFMRDNKGFKIPSKLEPFVLKLRKIELEGKTNLELMRELGCTLDELQSAMSWLGAFKPMSMDEEVNTGKSNNVADVRLGDILSSGETLIDDKVALRDLIDRLPSKEKYIISRLYFDKEKQIDIANEMRVTKGTVRNIELDAIRNLRRMLDGDRAIPSSRLPKGPKGDKETAIELLKSGELKQTEISIMTGVPTGTLSLWASKIRKGEI</sequence>
<dbReference type="EMBL" id="HM144387">
    <property type="protein sequence ID" value="ADH03291.1"/>
    <property type="molecule type" value="Genomic_DNA"/>
</dbReference>
<name>G9B1P6_9CAUD</name>
<evidence type="ECO:0000259" key="5">
    <source>
        <dbReference type="Pfam" id="PF04542"/>
    </source>
</evidence>
<dbReference type="InterPro" id="IPR013324">
    <property type="entry name" value="RNA_pol_sigma_r3/r4-like"/>
</dbReference>
<evidence type="ECO:0000256" key="1">
    <source>
        <dbReference type="ARBA" id="ARBA00023015"/>
    </source>
</evidence>
<dbReference type="SUPFAM" id="SSF88946">
    <property type="entry name" value="Sigma2 domain of RNA polymerase sigma factors"/>
    <property type="match status" value="1"/>
</dbReference>
<dbReference type="GO" id="GO:0003677">
    <property type="term" value="F:DNA binding"/>
    <property type="evidence" value="ECO:0007669"/>
    <property type="project" value="UniProtKB-KW"/>
</dbReference>
<evidence type="ECO:0000256" key="4">
    <source>
        <dbReference type="ARBA" id="ARBA00023163"/>
    </source>
</evidence>
<dbReference type="InterPro" id="IPR007627">
    <property type="entry name" value="RNA_pol_sigma70_r2"/>
</dbReference>
<keyword evidence="8" id="KW-1185">Reference proteome</keyword>
<keyword evidence="3" id="KW-0238">DNA-binding</keyword>
<protein>
    <submittedName>
        <fullName evidence="7">Gp145</fullName>
    </submittedName>
</protein>
<proteinExistence type="predicted"/>
<dbReference type="NCBIfam" id="TIGR02937">
    <property type="entry name" value="sigma70-ECF"/>
    <property type="match status" value="1"/>
</dbReference>
<dbReference type="Proteomes" id="UP000005445">
    <property type="component" value="Segment"/>
</dbReference>
<accession>G9B1P6</accession>
<feature type="domain" description="RNA polymerase sigma-70 region 2" evidence="5">
    <location>
        <begin position="24"/>
        <end position="90"/>
    </location>
</feature>
<dbReference type="SUPFAM" id="SSF88659">
    <property type="entry name" value="Sigma3 and sigma4 domains of RNA polymerase sigma factors"/>
    <property type="match status" value="1"/>
</dbReference>
<reference evidence="7 8" key="1">
    <citation type="submission" date="2013-01" db="EMBL/GenBank/DDBJ databases">
        <title>Large myovirus of Bacillus.</title>
        <authorList>
            <person name="Klumpp J."/>
            <person name="Beyer W."/>
            <person name="Loessner M.J."/>
        </authorList>
    </citation>
    <scope>NUCLEOTIDE SEQUENCE [LARGE SCALE GENOMIC DNA]</scope>
</reference>
<dbReference type="InterPro" id="IPR014284">
    <property type="entry name" value="RNA_pol_sigma-70_dom"/>
</dbReference>
<evidence type="ECO:0000259" key="6">
    <source>
        <dbReference type="Pfam" id="PF04545"/>
    </source>
</evidence>
<evidence type="ECO:0000313" key="8">
    <source>
        <dbReference type="Proteomes" id="UP000005445"/>
    </source>
</evidence>
<dbReference type="RefSeq" id="YP_004957160.1">
    <property type="nucleotide sequence ID" value="NC_016563.1"/>
</dbReference>
<dbReference type="GO" id="GO:0016987">
    <property type="term" value="F:sigma factor activity"/>
    <property type="evidence" value="ECO:0007669"/>
    <property type="project" value="UniProtKB-KW"/>
</dbReference>
<keyword evidence="4" id="KW-0804">Transcription</keyword>
<evidence type="ECO:0000256" key="2">
    <source>
        <dbReference type="ARBA" id="ARBA00023082"/>
    </source>
</evidence>
<evidence type="ECO:0000313" key="7">
    <source>
        <dbReference type="EMBL" id="ADH03291.1"/>
    </source>
</evidence>
<dbReference type="Pfam" id="PF04545">
    <property type="entry name" value="Sigma70_r4"/>
    <property type="match status" value="1"/>
</dbReference>